<name>A0ABU7EAW9_9TELE</name>
<accession>A0ABU7EAW9</accession>
<comment type="caution">
    <text evidence="2">The sequence shown here is derived from an EMBL/GenBank/DDBJ whole genome shotgun (WGS) entry which is preliminary data.</text>
</comment>
<keyword evidence="3" id="KW-1185">Reference proteome</keyword>
<gene>
    <name evidence="2" type="ORF">CHARACLAT_018567</name>
</gene>
<evidence type="ECO:0000256" key="1">
    <source>
        <dbReference type="SAM" id="Coils"/>
    </source>
</evidence>
<sequence length="198" mass="23464">MGAGNSRVEQMTGSYLHTHNEIRSTFQQGKENMNSLHKRIEEIEDHQRQQHERIRGALKDKENETEAVKQRIIEMDGQLQRTRNSSINKEILRKLQRRLKQIDEYQQQQHQHLRSALDQERENLTLAKESFKQIESIQQQQHALMRSALEEEEEFLRSRLLLKNKVEDRRITSQSRRLHKISSGATKSPKAALWIPLN</sequence>
<feature type="coiled-coil region" evidence="1">
    <location>
        <begin position="26"/>
        <end position="108"/>
    </location>
</feature>
<reference evidence="2 3" key="1">
    <citation type="submission" date="2021-06" db="EMBL/GenBank/DDBJ databases">
        <authorList>
            <person name="Palmer J.M."/>
        </authorList>
    </citation>
    <scope>NUCLEOTIDE SEQUENCE [LARGE SCALE GENOMIC DNA]</scope>
    <source>
        <strain evidence="2 3">CL_MEX2019</strain>
        <tissue evidence="2">Muscle</tissue>
    </source>
</reference>
<keyword evidence="1" id="KW-0175">Coiled coil</keyword>
<evidence type="ECO:0000313" key="2">
    <source>
        <dbReference type="EMBL" id="MED6284359.1"/>
    </source>
</evidence>
<dbReference type="EMBL" id="JAHUTJ010050812">
    <property type="protein sequence ID" value="MED6284359.1"/>
    <property type="molecule type" value="Genomic_DNA"/>
</dbReference>
<protein>
    <submittedName>
        <fullName evidence="2">Uncharacterized protein</fullName>
    </submittedName>
</protein>
<evidence type="ECO:0000313" key="3">
    <source>
        <dbReference type="Proteomes" id="UP001352852"/>
    </source>
</evidence>
<proteinExistence type="predicted"/>
<dbReference type="Proteomes" id="UP001352852">
    <property type="component" value="Unassembled WGS sequence"/>
</dbReference>
<organism evidence="2 3">
    <name type="scientific">Characodon lateralis</name>
    <dbReference type="NCBI Taxonomy" id="208331"/>
    <lineage>
        <taxon>Eukaryota</taxon>
        <taxon>Metazoa</taxon>
        <taxon>Chordata</taxon>
        <taxon>Craniata</taxon>
        <taxon>Vertebrata</taxon>
        <taxon>Euteleostomi</taxon>
        <taxon>Actinopterygii</taxon>
        <taxon>Neopterygii</taxon>
        <taxon>Teleostei</taxon>
        <taxon>Neoteleostei</taxon>
        <taxon>Acanthomorphata</taxon>
        <taxon>Ovalentaria</taxon>
        <taxon>Atherinomorphae</taxon>
        <taxon>Cyprinodontiformes</taxon>
        <taxon>Goodeidae</taxon>
        <taxon>Characodon</taxon>
    </lineage>
</organism>